<dbReference type="AlphaFoldDB" id="A0A1W1D0A4"/>
<dbReference type="EMBL" id="FPHM01000260">
    <property type="protein sequence ID" value="SFV71528.1"/>
    <property type="molecule type" value="Genomic_DNA"/>
</dbReference>
<sequence>MKLKNILITTLLFILLGTKLYANEVSIKTDNLTYTTEENITVHATNMLGDSEDWIAIYPKGSSNDWANVIAWNWTDGFINGSITFERVPVGEYEVRAFFKNSYNLEAKYAFSVLGLDSNVSLQTDKNKYSVNEKISVNFEHMFGDSEDWIGIYPKGSSNDWGNVIDWEFTEGLKNGQITFDELPLGEYEVRAFFKNSYTLEANSSFSVVDSDDILSIVTDKDEYNVSENIVVNFEHMKGEINKDWIAIYPKDSDIDGSNILLWAYTDGSVNGSVTLGKLPIGEYEARAFFNNSYNLEATYPFEVKHKEGNSTIYEDGENGLSPNWIHQMGDYPPIHVDNDGFNSNGALALVTQWVHNTTNLALYYLPLHNTTQKILEMDIGGLSNFHIPNKPANQVGYMSHFVIGVAVHTTDGTRRMAWDSFLNHQNVSAYRTTNEDGSNVWLYYPSPVEHVRGFFGVDIHLWEHFRVDIEEQLKILEPNNKVISVDYLFLTGGFLDNIKLSSN</sequence>
<organism evidence="1">
    <name type="scientific">hydrothermal vent metagenome</name>
    <dbReference type="NCBI Taxonomy" id="652676"/>
    <lineage>
        <taxon>unclassified sequences</taxon>
        <taxon>metagenomes</taxon>
        <taxon>ecological metagenomes</taxon>
    </lineage>
</organism>
<gene>
    <name evidence="1" type="ORF">MNB_SV-13-2164</name>
</gene>
<protein>
    <submittedName>
        <fullName evidence="1">No hits</fullName>
    </submittedName>
</protein>
<accession>A0A1W1D0A4</accession>
<evidence type="ECO:0000313" key="1">
    <source>
        <dbReference type="EMBL" id="SFV71528.1"/>
    </source>
</evidence>
<name>A0A1W1D0A4_9ZZZZ</name>
<proteinExistence type="predicted"/>
<reference evidence="1" key="1">
    <citation type="submission" date="2016-10" db="EMBL/GenBank/DDBJ databases">
        <authorList>
            <person name="de Groot N.N."/>
        </authorList>
    </citation>
    <scope>NUCLEOTIDE SEQUENCE</scope>
</reference>